<gene>
    <name evidence="1" type="ORF">GCM10011361_09690</name>
</gene>
<reference evidence="2" key="1">
    <citation type="journal article" date="2019" name="Int. J. Syst. Evol. Microbiol.">
        <title>The Global Catalogue of Microorganisms (GCM) 10K type strain sequencing project: providing services to taxonomists for standard genome sequencing and annotation.</title>
        <authorList>
            <consortium name="The Broad Institute Genomics Platform"/>
            <consortium name="The Broad Institute Genome Sequencing Center for Infectious Disease"/>
            <person name="Wu L."/>
            <person name="Ma J."/>
        </authorList>
    </citation>
    <scope>NUCLEOTIDE SEQUENCE [LARGE SCALE GENOMIC DNA]</scope>
    <source>
        <strain evidence="2">CGMCC 1.12606</strain>
    </source>
</reference>
<dbReference type="Proteomes" id="UP000625780">
    <property type="component" value="Unassembled WGS sequence"/>
</dbReference>
<dbReference type="EMBL" id="BMFH01000001">
    <property type="protein sequence ID" value="GGD44778.1"/>
    <property type="molecule type" value="Genomic_DNA"/>
</dbReference>
<name>A0ABQ1QTX5_9FLAO</name>
<protein>
    <submittedName>
        <fullName evidence="1">Uncharacterized protein</fullName>
    </submittedName>
</protein>
<sequence length="146" mass="15815">MTLTPLIDTNLATDNLTQDAETRTYNMNNQNLGFTNGRVGVGTTTPTSRLGVAGSFSSPIRSTAVNTSLGIDDFTLIMTARDLTISLPAANTCPGRIYVLKNTASGDNATNISYRDKKGDPENKIDKERTLWLQSDGTNWQLISVL</sequence>
<evidence type="ECO:0000313" key="2">
    <source>
        <dbReference type="Proteomes" id="UP000625780"/>
    </source>
</evidence>
<accession>A0ABQ1QTX5</accession>
<keyword evidence="2" id="KW-1185">Reference proteome</keyword>
<comment type="caution">
    <text evidence="1">The sequence shown here is derived from an EMBL/GenBank/DDBJ whole genome shotgun (WGS) entry which is preliminary data.</text>
</comment>
<evidence type="ECO:0000313" key="1">
    <source>
        <dbReference type="EMBL" id="GGD44778.1"/>
    </source>
</evidence>
<proteinExistence type="predicted"/>
<organism evidence="1 2">
    <name type="scientific">Muriicola marianensis</name>
    <dbReference type="NCBI Taxonomy" id="1324801"/>
    <lineage>
        <taxon>Bacteria</taxon>
        <taxon>Pseudomonadati</taxon>
        <taxon>Bacteroidota</taxon>
        <taxon>Flavobacteriia</taxon>
        <taxon>Flavobacteriales</taxon>
        <taxon>Flavobacteriaceae</taxon>
        <taxon>Muriicola</taxon>
    </lineage>
</organism>
<dbReference type="RefSeq" id="WP_229732488.1">
    <property type="nucleotide sequence ID" value="NZ_BMFH01000001.1"/>
</dbReference>